<dbReference type="Proteomes" id="UP000577419">
    <property type="component" value="Unassembled WGS sequence"/>
</dbReference>
<evidence type="ECO:0000313" key="1">
    <source>
        <dbReference type="EMBL" id="HIH08497.1"/>
    </source>
</evidence>
<organism evidence="1 3">
    <name type="scientific">Candidatus Iainarchaeum sp</name>
    <dbReference type="NCBI Taxonomy" id="3101447"/>
    <lineage>
        <taxon>Archaea</taxon>
        <taxon>Candidatus Iainarchaeota</taxon>
        <taxon>Candidatus Iainarchaeia</taxon>
        <taxon>Candidatus Iainarchaeales</taxon>
        <taxon>Candidatus Iainarchaeaceae</taxon>
        <taxon>Candidatus Iainarchaeum</taxon>
    </lineage>
</organism>
<dbReference type="EMBL" id="DUFG01000018">
    <property type="protein sequence ID" value="HIH08497.1"/>
    <property type="molecule type" value="Genomic_DNA"/>
</dbReference>
<reference evidence="2" key="2">
    <citation type="submission" date="2021-03" db="EMBL/GenBank/DDBJ databases">
        <authorList>
            <person name="Jaffe A."/>
        </authorList>
    </citation>
    <scope>NUCLEOTIDE SEQUENCE</scope>
    <source>
        <strain evidence="2">RIFCSPHIGHO2_01_FULL_GW2011_AR10_43_9</strain>
    </source>
</reference>
<name>A0A7J4IXH2_9ARCH</name>
<dbReference type="AlphaFoldDB" id="A0A7J4IXH2"/>
<protein>
    <submittedName>
        <fullName evidence="1">Uncharacterized protein</fullName>
    </submittedName>
</protein>
<evidence type="ECO:0000313" key="2">
    <source>
        <dbReference type="EMBL" id="MBS3059388.1"/>
    </source>
</evidence>
<accession>A0A7J4IXH2</accession>
<evidence type="ECO:0000313" key="3">
    <source>
        <dbReference type="Proteomes" id="UP000577419"/>
    </source>
</evidence>
<reference evidence="2" key="3">
    <citation type="submission" date="2021-05" db="EMBL/GenBank/DDBJ databases">
        <title>Protein family content uncovers lineage relationships and bacterial pathway maintenance mechanisms in DPANN archaea.</title>
        <authorList>
            <person name="Castelle C.J."/>
            <person name="Meheust R."/>
            <person name="Jaffe A.L."/>
            <person name="Seitz K."/>
            <person name="Gong X."/>
            <person name="Baker B.J."/>
            <person name="Banfield J.F."/>
        </authorList>
    </citation>
    <scope>NUCLEOTIDE SEQUENCE</scope>
    <source>
        <strain evidence="2">RIFCSPHIGHO2_01_FULL_GW2011_AR10_43_9</strain>
    </source>
</reference>
<proteinExistence type="predicted"/>
<dbReference type="Proteomes" id="UP000683213">
    <property type="component" value="Unassembled WGS sequence"/>
</dbReference>
<gene>
    <name evidence="1" type="ORF">HA237_03950</name>
    <name evidence="2" type="ORF">J4224_03105</name>
</gene>
<sequence>MVKKTLSGFQCEECKLKYKEKSWAEKCEAWCKAHKSCNLEIIRHAVKN</sequence>
<dbReference type="EMBL" id="JAGVWF010000040">
    <property type="protein sequence ID" value="MBS3059388.1"/>
    <property type="molecule type" value="Genomic_DNA"/>
</dbReference>
<comment type="caution">
    <text evidence="1">The sequence shown here is derived from an EMBL/GenBank/DDBJ whole genome shotgun (WGS) entry which is preliminary data.</text>
</comment>
<reference evidence="3" key="1">
    <citation type="journal article" date="2020" name="bioRxiv">
        <title>A rank-normalized archaeal taxonomy based on genome phylogeny resolves widespread incomplete and uneven classifications.</title>
        <authorList>
            <person name="Rinke C."/>
            <person name="Chuvochina M."/>
            <person name="Mussig A.J."/>
            <person name="Chaumeil P.-A."/>
            <person name="Waite D.W."/>
            <person name="Whitman W.B."/>
            <person name="Parks D.H."/>
            <person name="Hugenholtz P."/>
        </authorList>
    </citation>
    <scope>NUCLEOTIDE SEQUENCE [LARGE SCALE GENOMIC DNA]</scope>
</reference>